<dbReference type="CDD" id="cd00590">
    <property type="entry name" value="RRM_SF"/>
    <property type="match status" value="1"/>
</dbReference>
<evidence type="ECO:0000259" key="7">
    <source>
        <dbReference type="PROSITE" id="PS50102"/>
    </source>
</evidence>
<dbReference type="eggNOG" id="KOG1295">
    <property type="taxonomic scope" value="Eukaryota"/>
</dbReference>
<dbReference type="OrthoDB" id="18087at2759"/>
<dbReference type="InParanoid" id="W3XIV2"/>
<dbReference type="AlphaFoldDB" id="W3XIV2"/>
<feature type="compositionally biased region" description="Basic and acidic residues" evidence="6">
    <location>
        <begin position="345"/>
        <end position="367"/>
    </location>
</feature>
<feature type="region of interest" description="Disordered" evidence="6">
    <location>
        <begin position="160"/>
        <end position="188"/>
    </location>
</feature>
<feature type="region of interest" description="Disordered" evidence="6">
    <location>
        <begin position="202"/>
        <end position="507"/>
    </location>
</feature>
<dbReference type="Pfam" id="PF03467">
    <property type="entry name" value="Smg4_UPF3"/>
    <property type="match status" value="1"/>
</dbReference>
<feature type="compositionally biased region" description="Low complexity" evidence="6">
    <location>
        <begin position="333"/>
        <end position="344"/>
    </location>
</feature>
<evidence type="ECO:0000313" key="8">
    <source>
        <dbReference type="EMBL" id="ETS85362.1"/>
    </source>
</evidence>
<dbReference type="GO" id="GO:0003729">
    <property type="term" value="F:mRNA binding"/>
    <property type="evidence" value="ECO:0007669"/>
    <property type="project" value="TreeGrafter"/>
</dbReference>
<feature type="compositionally biased region" description="Low complexity" evidence="6">
    <location>
        <begin position="257"/>
        <end position="286"/>
    </location>
</feature>
<feature type="region of interest" description="Disordered" evidence="6">
    <location>
        <begin position="565"/>
        <end position="654"/>
    </location>
</feature>
<sequence length="654" mass="68465">MATAARTQNGVTTGSNATGEGGRKSKAQPTGQKLMIRHLPPLITEEEVQAILGEEWMIGNGKVDWAQFHAGKVSKSAFKEPRPSMYTLHVVKEEDVSVLKDFILRATWHDAKNSHTMLNFQVHAQNVSTRVPIAKHRVDPRQGTIDQDPEFQAFLHDLTQPKESQPKDIENGDQLTSSPEEPGKESKISHLVRYIQEKKAAKAKEAAAAKTARHSRQESQSNKTKTGDDSKKKSKEKSGADKPDKEKEKEKTKEPTPKILTKKAAATQASTAEASKQQTGQTAAAKPAEEAAPKSRRANIAQAAKILQRDLGLSPGSAHRRARQNAAKAEGASTTEPPTGTSTEKTVEETKEVKETKEPKESKEPEAPKSAPTGPKAQGGEGSRRSRNRGKGAASAANTTESAKGKASDGAAAKPTTGPVILLKKESSKKEDTASGAASSPTTPATTSTPTNSTSTSTAAPPTGPKAGAGKGNSGKSNNQPQQKKAAAQPTSGAVRAFVKHANPSQGITEPLLKQAMEAFGSVTFVEIDKRKGFAYVDFGDAESLRKAISASPISIAQGTVQVLERKDKKPAAPTNAATSTPAAQPSASAEKAAADSQTPTPATASASTDRPKRGNRGRGRRGGAGAASANATSAANTTTSNDTAPVANPPATG</sequence>
<dbReference type="GO" id="GO:0000184">
    <property type="term" value="P:nuclear-transcribed mRNA catabolic process, nonsense-mediated decay"/>
    <property type="evidence" value="ECO:0007669"/>
    <property type="project" value="UniProtKB-KW"/>
</dbReference>
<evidence type="ECO:0000256" key="1">
    <source>
        <dbReference type="ARBA" id="ARBA00004123"/>
    </source>
</evidence>
<dbReference type="InterPro" id="IPR039722">
    <property type="entry name" value="Upf3"/>
</dbReference>
<dbReference type="InterPro" id="IPR000504">
    <property type="entry name" value="RRM_dom"/>
</dbReference>
<dbReference type="Proteomes" id="UP000030651">
    <property type="component" value="Unassembled WGS sequence"/>
</dbReference>
<feature type="compositionally biased region" description="Basic and acidic residues" evidence="6">
    <location>
        <begin position="225"/>
        <end position="256"/>
    </location>
</feature>
<dbReference type="EMBL" id="KI912110">
    <property type="protein sequence ID" value="ETS85362.1"/>
    <property type="molecule type" value="Genomic_DNA"/>
</dbReference>
<dbReference type="STRING" id="1229662.W3XIV2"/>
<dbReference type="Pfam" id="PF00076">
    <property type="entry name" value="RRM_1"/>
    <property type="match status" value="1"/>
</dbReference>
<feature type="compositionally biased region" description="Low complexity" evidence="6">
    <location>
        <begin position="434"/>
        <end position="466"/>
    </location>
</feature>
<dbReference type="HOGENOM" id="CLU_018549_0_0_1"/>
<protein>
    <recommendedName>
        <fullName evidence="7">RRM domain-containing protein</fullName>
    </recommendedName>
</protein>
<dbReference type="RefSeq" id="XP_007830159.1">
    <property type="nucleotide sequence ID" value="XM_007831968.1"/>
</dbReference>
<reference evidence="9" key="1">
    <citation type="journal article" date="2015" name="BMC Genomics">
        <title>Genomic and transcriptomic analysis of the endophytic fungus Pestalotiopsis fici reveals its lifestyle and high potential for synthesis of natural products.</title>
        <authorList>
            <person name="Wang X."/>
            <person name="Zhang X."/>
            <person name="Liu L."/>
            <person name="Xiang M."/>
            <person name="Wang W."/>
            <person name="Sun X."/>
            <person name="Che Y."/>
            <person name="Guo L."/>
            <person name="Liu G."/>
            <person name="Guo L."/>
            <person name="Wang C."/>
            <person name="Yin W.B."/>
            <person name="Stadler M."/>
            <person name="Zhang X."/>
            <person name="Liu X."/>
        </authorList>
    </citation>
    <scope>NUCLEOTIDE SEQUENCE [LARGE SCALE GENOMIC DNA]</scope>
    <source>
        <strain evidence="9">W106-1 / CGMCC3.15140</strain>
    </source>
</reference>
<comment type="subcellular location">
    <subcellularLocation>
        <location evidence="1">Nucleus</location>
    </subcellularLocation>
</comment>
<dbReference type="OMA" id="QYKPGKV"/>
<evidence type="ECO:0000256" key="5">
    <source>
        <dbReference type="PROSITE-ProRule" id="PRU00176"/>
    </source>
</evidence>
<dbReference type="GO" id="GO:0005737">
    <property type="term" value="C:cytoplasm"/>
    <property type="evidence" value="ECO:0007669"/>
    <property type="project" value="TreeGrafter"/>
</dbReference>
<dbReference type="PANTHER" id="PTHR13112:SF0">
    <property type="entry name" value="FI21285P1"/>
    <property type="match status" value="1"/>
</dbReference>
<evidence type="ECO:0000256" key="6">
    <source>
        <dbReference type="SAM" id="MobiDB-lite"/>
    </source>
</evidence>
<dbReference type="Gene3D" id="3.30.70.330">
    <property type="match status" value="2"/>
</dbReference>
<dbReference type="GeneID" id="19268400"/>
<dbReference type="GO" id="GO:0045727">
    <property type="term" value="P:positive regulation of translation"/>
    <property type="evidence" value="ECO:0007669"/>
    <property type="project" value="TreeGrafter"/>
</dbReference>
<keyword evidence="3" id="KW-0866">Nonsense-mediated mRNA decay</keyword>
<feature type="compositionally biased region" description="Polar residues" evidence="6">
    <location>
        <begin position="1"/>
        <end position="18"/>
    </location>
</feature>
<evidence type="ECO:0000256" key="3">
    <source>
        <dbReference type="ARBA" id="ARBA00023161"/>
    </source>
</evidence>
<feature type="compositionally biased region" description="Basic and acidic residues" evidence="6">
    <location>
        <begin position="423"/>
        <end position="433"/>
    </location>
</feature>
<dbReference type="InterPro" id="IPR012677">
    <property type="entry name" value="Nucleotide-bd_a/b_plait_sf"/>
</dbReference>
<feature type="compositionally biased region" description="Low complexity" evidence="6">
    <location>
        <begin position="474"/>
        <end position="490"/>
    </location>
</feature>
<keyword evidence="9" id="KW-1185">Reference proteome</keyword>
<name>W3XIV2_PESFW</name>
<accession>W3XIV2</accession>
<organism evidence="8 9">
    <name type="scientific">Pestalotiopsis fici (strain W106-1 / CGMCC3.15140)</name>
    <dbReference type="NCBI Taxonomy" id="1229662"/>
    <lineage>
        <taxon>Eukaryota</taxon>
        <taxon>Fungi</taxon>
        <taxon>Dikarya</taxon>
        <taxon>Ascomycota</taxon>
        <taxon>Pezizomycotina</taxon>
        <taxon>Sordariomycetes</taxon>
        <taxon>Xylariomycetidae</taxon>
        <taxon>Amphisphaeriales</taxon>
        <taxon>Sporocadaceae</taxon>
        <taxon>Pestalotiopsis</taxon>
    </lineage>
</organism>
<dbReference type="SMART" id="SM00360">
    <property type="entry name" value="RRM"/>
    <property type="match status" value="1"/>
</dbReference>
<dbReference type="CDD" id="cd12455">
    <property type="entry name" value="RRM_like_Smg4_UPF3"/>
    <property type="match status" value="1"/>
</dbReference>
<feature type="compositionally biased region" description="Low complexity" evidence="6">
    <location>
        <begin position="627"/>
        <end position="642"/>
    </location>
</feature>
<feature type="compositionally biased region" description="Low complexity" evidence="6">
    <location>
        <begin position="572"/>
        <end position="609"/>
    </location>
</feature>
<dbReference type="SUPFAM" id="SSF54928">
    <property type="entry name" value="RNA-binding domain, RBD"/>
    <property type="match status" value="2"/>
</dbReference>
<dbReference type="PROSITE" id="PS50102">
    <property type="entry name" value="RRM"/>
    <property type="match status" value="1"/>
</dbReference>
<dbReference type="PANTHER" id="PTHR13112">
    <property type="entry name" value="UPF3 REGULATOR OF NONSENSE TRANSCRIPTS-LIKE PROTEIN"/>
    <property type="match status" value="1"/>
</dbReference>
<dbReference type="GO" id="GO:0005730">
    <property type="term" value="C:nucleolus"/>
    <property type="evidence" value="ECO:0007669"/>
    <property type="project" value="TreeGrafter"/>
</dbReference>
<keyword evidence="4" id="KW-0539">Nucleus</keyword>
<dbReference type="InterPro" id="IPR035979">
    <property type="entry name" value="RBD_domain_sf"/>
</dbReference>
<gene>
    <name evidence="8" type="ORF">PFICI_03387</name>
</gene>
<comment type="similarity">
    <text evidence="2">Belongs to the RENT3 family.</text>
</comment>
<evidence type="ECO:0000256" key="2">
    <source>
        <dbReference type="ARBA" id="ARBA00005991"/>
    </source>
</evidence>
<keyword evidence="5" id="KW-0694">RNA-binding</keyword>
<proteinExistence type="inferred from homology"/>
<evidence type="ECO:0000313" key="9">
    <source>
        <dbReference type="Proteomes" id="UP000030651"/>
    </source>
</evidence>
<feature type="domain" description="RRM" evidence="7">
    <location>
        <begin position="495"/>
        <end position="568"/>
    </location>
</feature>
<dbReference type="InterPro" id="IPR005120">
    <property type="entry name" value="UPF3_dom"/>
</dbReference>
<evidence type="ECO:0000256" key="4">
    <source>
        <dbReference type="ARBA" id="ARBA00023242"/>
    </source>
</evidence>
<dbReference type="KEGG" id="pfy:PFICI_03387"/>
<feature type="region of interest" description="Disordered" evidence="6">
    <location>
        <begin position="1"/>
        <end position="33"/>
    </location>
</feature>